<feature type="domain" description="PPM-type phosphatase" evidence="1">
    <location>
        <begin position="1"/>
        <end position="164"/>
    </location>
</feature>
<keyword evidence="3" id="KW-1185">Reference proteome</keyword>
<evidence type="ECO:0000313" key="2">
    <source>
        <dbReference type="EMBL" id="KAL3714969.1"/>
    </source>
</evidence>
<reference evidence="2 3" key="1">
    <citation type="submission" date="2024-11" db="EMBL/GenBank/DDBJ databases">
        <title>Chromosome-level genome assembly of Eucalyptus globulus Labill. provides insights into its genome evolution.</title>
        <authorList>
            <person name="Li X."/>
        </authorList>
    </citation>
    <scope>NUCLEOTIDE SEQUENCE [LARGE SCALE GENOMIC DNA]</scope>
    <source>
        <strain evidence="2">CL2024</strain>
        <tissue evidence="2">Fresh tender leaves</tissue>
    </source>
</reference>
<dbReference type="PROSITE" id="PS51746">
    <property type="entry name" value="PPM_2"/>
    <property type="match status" value="1"/>
</dbReference>
<dbReference type="InterPro" id="IPR015655">
    <property type="entry name" value="PP2C"/>
</dbReference>
<organism evidence="2 3">
    <name type="scientific">Eucalyptus globulus</name>
    <name type="common">Tasmanian blue gum</name>
    <dbReference type="NCBI Taxonomy" id="34317"/>
    <lineage>
        <taxon>Eukaryota</taxon>
        <taxon>Viridiplantae</taxon>
        <taxon>Streptophyta</taxon>
        <taxon>Embryophyta</taxon>
        <taxon>Tracheophyta</taxon>
        <taxon>Spermatophyta</taxon>
        <taxon>Magnoliopsida</taxon>
        <taxon>eudicotyledons</taxon>
        <taxon>Gunneridae</taxon>
        <taxon>Pentapetalae</taxon>
        <taxon>rosids</taxon>
        <taxon>malvids</taxon>
        <taxon>Myrtales</taxon>
        <taxon>Myrtaceae</taxon>
        <taxon>Myrtoideae</taxon>
        <taxon>Eucalypteae</taxon>
        <taxon>Eucalyptus</taxon>
    </lineage>
</organism>
<proteinExistence type="predicted"/>
<dbReference type="AlphaFoldDB" id="A0ABD3IJ64"/>
<sequence length="187" mass="20535">MEGWTGMCSDRGGESERRKVMEASCGKMDKEVRGKDVDSSMRMADSRAMLCHGDVGMPLSVDHKRLLAAGDYYLKPYVIAEPKITVSKRTELDDFLVITSDGLWDALSNEVVCQVMRRHLDGHIKRRFPEGLRGSNAAEAATVLAELAMAQGSQDNISVIAVELKKPNSKSPSKFFMASVGLINVLV</sequence>
<dbReference type="InterPro" id="IPR036457">
    <property type="entry name" value="PPM-type-like_dom_sf"/>
</dbReference>
<dbReference type="PANTHER" id="PTHR47992">
    <property type="entry name" value="PROTEIN PHOSPHATASE"/>
    <property type="match status" value="1"/>
</dbReference>
<dbReference type="SMART" id="SM00332">
    <property type="entry name" value="PP2Cc"/>
    <property type="match status" value="1"/>
</dbReference>
<dbReference type="Pfam" id="PF00481">
    <property type="entry name" value="PP2C"/>
    <property type="match status" value="1"/>
</dbReference>
<evidence type="ECO:0000259" key="1">
    <source>
        <dbReference type="PROSITE" id="PS51746"/>
    </source>
</evidence>
<dbReference type="CDD" id="cd00143">
    <property type="entry name" value="PP2Cc"/>
    <property type="match status" value="1"/>
</dbReference>
<dbReference type="SUPFAM" id="SSF81606">
    <property type="entry name" value="PP2C-like"/>
    <property type="match status" value="1"/>
</dbReference>
<dbReference type="Gene3D" id="3.60.40.10">
    <property type="entry name" value="PPM-type phosphatase domain"/>
    <property type="match status" value="1"/>
</dbReference>
<name>A0ABD3IJ64_EUCGL</name>
<dbReference type="InterPro" id="IPR001932">
    <property type="entry name" value="PPM-type_phosphatase-like_dom"/>
</dbReference>
<protein>
    <recommendedName>
        <fullName evidence="1">PPM-type phosphatase domain-containing protein</fullName>
    </recommendedName>
</protein>
<evidence type="ECO:0000313" key="3">
    <source>
        <dbReference type="Proteomes" id="UP001634007"/>
    </source>
</evidence>
<comment type="caution">
    <text evidence="2">The sequence shown here is derived from an EMBL/GenBank/DDBJ whole genome shotgun (WGS) entry which is preliminary data.</text>
</comment>
<accession>A0ABD3IJ64</accession>
<dbReference type="Proteomes" id="UP001634007">
    <property type="component" value="Unassembled WGS sequence"/>
</dbReference>
<gene>
    <name evidence="2" type="ORF">ACJRO7_006817</name>
</gene>
<dbReference type="EMBL" id="JBJKBG010000011">
    <property type="protein sequence ID" value="KAL3714969.1"/>
    <property type="molecule type" value="Genomic_DNA"/>
</dbReference>